<dbReference type="CDD" id="cd04301">
    <property type="entry name" value="NAT_SF"/>
    <property type="match status" value="1"/>
</dbReference>
<keyword evidence="1" id="KW-0808">Transferase</keyword>
<dbReference type="SUPFAM" id="SSF55729">
    <property type="entry name" value="Acyl-CoA N-acyltransferases (Nat)"/>
    <property type="match status" value="1"/>
</dbReference>
<keyword evidence="5" id="KW-1185">Reference proteome</keyword>
<accession>A0ABX1SID9</accession>
<organism evidence="4 5">
    <name type="scientific">Pseudonocardia acidicola</name>
    <dbReference type="NCBI Taxonomy" id="2724939"/>
    <lineage>
        <taxon>Bacteria</taxon>
        <taxon>Bacillati</taxon>
        <taxon>Actinomycetota</taxon>
        <taxon>Actinomycetes</taxon>
        <taxon>Pseudonocardiales</taxon>
        <taxon>Pseudonocardiaceae</taxon>
        <taxon>Pseudonocardia</taxon>
    </lineage>
</organism>
<dbReference type="PANTHER" id="PTHR43877">
    <property type="entry name" value="AMINOALKYLPHOSPHONATE N-ACETYLTRANSFERASE-RELATED-RELATED"/>
    <property type="match status" value="1"/>
</dbReference>
<dbReference type="InterPro" id="IPR024035">
    <property type="entry name" value="MSMEG_0567_GNAT"/>
</dbReference>
<gene>
    <name evidence="4" type="ORF">HF526_29180</name>
</gene>
<dbReference type="InterPro" id="IPR000182">
    <property type="entry name" value="GNAT_dom"/>
</dbReference>
<dbReference type="InterPro" id="IPR050832">
    <property type="entry name" value="Bact_Acetyltransf"/>
</dbReference>
<protein>
    <submittedName>
        <fullName evidence="4">GNAT family N-acetyltransferase</fullName>
    </submittedName>
</protein>
<dbReference type="RefSeq" id="WP_169384800.1">
    <property type="nucleotide sequence ID" value="NZ_JAAXLA010000081.1"/>
</dbReference>
<evidence type="ECO:0000259" key="3">
    <source>
        <dbReference type="PROSITE" id="PS51186"/>
    </source>
</evidence>
<evidence type="ECO:0000313" key="5">
    <source>
        <dbReference type="Proteomes" id="UP000820669"/>
    </source>
</evidence>
<evidence type="ECO:0000313" key="4">
    <source>
        <dbReference type="EMBL" id="NMI01337.1"/>
    </source>
</evidence>
<dbReference type="Proteomes" id="UP000820669">
    <property type="component" value="Unassembled WGS sequence"/>
</dbReference>
<evidence type="ECO:0000256" key="2">
    <source>
        <dbReference type="ARBA" id="ARBA00023315"/>
    </source>
</evidence>
<dbReference type="PANTHER" id="PTHR43877:SF1">
    <property type="entry name" value="ACETYLTRANSFERASE"/>
    <property type="match status" value="1"/>
</dbReference>
<dbReference type="Gene3D" id="3.40.630.30">
    <property type="match status" value="1"/>
</dbReference>
<proteinExistence type="predicted"/>
<dbReference type="NCBIfam" id="TIGR04045">
    <property type="entry name" value="MSMEG_0567_GNAT"/>
    <property type="match status" value="1"/>
</dbReference>
<sequence>MTAIPETVRNGCLLVRDAADLAAHHEIRRAVFVAEQGVFEASDDDAHDADPRTLHVLGLVDGVPAGTVRLFPLAADGDPTGDWQGDRLAVLPGSRTSGLGGPLVRFAVATAAARGGRRMIAHVQPANETFFRRLGWTRRGEPELYVGRPHLLMDIDLQAAAALG</sequence>
<name>A0ABX1SID9_9PSEU</name>
<evidence type="ECO:0000256" key="1">
    <source>
        <dbReference type="ARBA" id="ARBA00022679"/>
    </source>
</evidence>
<dbReference type="Pfam" id="PF00583">
    <property type="entry name" value="Acetyltransf_1"/>
    <property type="match status" value="1"/>
</dbReference>
<reference evidence="4 5" key="1">
    <citation type="submission" date="2020-04" db="EMBL/GenBank/DDBJ databases">
        <authorList>
            <person name="Klaysubun C."/>
            <person name="Duangmal K."/>
            <person name="Lipun K."/>
        </authorList>
    </citation>
    <scope>NUCLEOTIDE SEQUENCE [LARGE SCALE GENOMIC DNA]</scope>
    <source>
        <strain evidence="4 5">K10HN5</strain>
    </source>
</reference>
<dbReference type="InterPro" id="IPR016181">
    <property type="entry name" value="Acyl_CoA_acyltransferase"/>
</dbReference>
<feature type="domain" description="N-acetyltransferase" evidence="3">
    <location>
        <begin position="13"/>
        <end position="158"/>
    </location>
</feature>
<keyword evidence="2" id="KW-0012">Acyltransferase</keyword>
<dbReference type="EMBL" id="JAAXLA010000081">
    <property type="protein sequence ID" value="NMI01337.1"/>
    <property type="molecule type" value="Genomic_DNA"/>
</dbReference>
<dbReference type="PROSITE" id="PS51186">
    <property type="entry name" value="GNAT"/>
    <property type="match status" value="1"/>
</dbReference>
<comment type="caution">
    <text evidence="4">The sequence shown here is derived from an EMBL/GenBank/DDBJ whole genome shotgun (WGS) entry which is preliminary data.</text>
</comment>